<reference evidence="9 10" key="1">
    <citation type="submission" date="2015-04" db="EMBL/GenBank/DDBJ databases">
        <title>Lasius niger genome sequencing.</title>
        <authorList>
            <person name="Konorov E.A."/>
            <person name="Nikitin M.A."/>
            <person name="Kirill M.V."/>
            <person name="Chang P."/>
        </authorList>
    </citation>
    <scope>NUCLEOTIDE SEQUENCE [LARGE SCALE GENOMIC DNA]</scope>
    <source>
        <tissue evidence="9">Whole</tissue>
    </source>
</reference>
<dbReference type="GO" id="GO:0003964">
    <property type="term" value="F:RNA-directed DNA polymerase activity"/>
    <property type="evidence" value="ECO:0007669"/>
    <property type="project" value="UniProtKB-KW"/>
</dbReference>
<keyword evidence="10" id="KW-1185">Reference proteome</keyword>
<proteinExistence type="predicted"/>
<comment type="caution">
    <text evidence="9">The sequence shown here is derived from an EMBL/GenBank/DDBJ whole genome shotgun (WGS) entry which is preliminary data.</text>
</comment>
<dbReference type="PANTHER" id="PTHR37984:SF5">
    <property type="entry name" value="PROTEIN NYNRIN-LIKE"/>
    <property type="match status" value="1"/>
</dbReference>
<dbReference type="PANTHER" id="PTHR37984">
    <property type="entry name" value="PROTEIN CBG26694"/>
    <property type="match status" value="1"/>
</dbReference>
<evidence type="ECO:0000313" key="9">
    <source>
        <dbReference type="EMBL" id="KMQ89222.1"/>
    </source>
</evidence>
<feature type="coiled-coil region" evidence="7">
    <location>
        <begin position="9"/>
        <end position="36"/>
    </location>
</feature>
<protein>
    <submittedName>
        <fullName evidence="9">Integrase domain containing protein</fullName>
    </submittedName>
</protein>
<evidence type="ECO:0000256" key="1">
    <source>
        <dbReference type="ARBA" id="ARBA00022679"/>
    </source>
</evidence>
<dbReference type="EMBL" id="LBMM01008012">
    <property type="protein sequence ID" value="KMQ89222.1"/>
    <property type="molecule type" value="Genomic_DNA"/>
</dbReference>
<dbReference type="GO" id="GO:0016787">
    <property type="term" value="F:hydrolase activity"/>
    <property type="evidence" value="ECO:0007669"/>
    <property type="project" value="UniProtKB-KW"/>
</dbReference>
<dbReference type="InterPro" id="IPR041373">
    <property type="entry name" value="RT_RNaseH"/>
</dbReference>
<accession>A0A0J7KG14</accession>
<dbReference type="OrthoDB" id="7555005at2759"/>
<organism evidence="9 10">
    <name type="scientific">Lasius niger</name>
    <name type="common">Black garden ant</name>
    <dbReference type="NCBI Taxonomy" id="67767"/>
    <lineage>
        <taxon>Eukaryota</taxon>
        <taxon>Metazoa</taxon>
        <taxon>Ecdysozoa</taxon>
        <taxon>Arthropoda</taxon>
        <taxon>Hexapoda</taxon>
        <taxon>Insecta</taxon>
        <taxon>Pterygota</taxon>
        <taxon>Neoptera</taxon>
        <taxon>Endopterygota</taxon>
        <taxon>Hymenoptera</taxon>
        <taxon>Apocrita</taxon>
        <taxon>Aculeata</taxon>
        <taxon>Formicoidea</taxon>
        <taxon>Formicidae</taxon>
        <taxon>Formicinae</taxon>
        <taxon>Lasius</taxon>
        <taxon>Lasius</taxon>
    </lineage>
</organism>
<dbReference type="PaxDb" id="67767-A0A0J7KG14"/>
<evidence type="ECO:0000313" key="10">
    <source>
        <dbReference type="Proteomes" id="UP000036403"/>
    </source>
</evidence>
<keyword evidence="2" id="KW-0548">Nucleotidyltransferase</keyword>
<evidence type="ECO:0000259" key="8">
    <source>
        <dbReference type="Pfam" id="PF17917"/>
    </source>
</evidence>
<keyword evidence="5" id="KW-0378">Hydrolase</keyword>
<keyword evidence="1" id="KW-0808">Transferase</keyword>
<dbReference type="InterPro" id="IPR043502">
    <property type="entry name" value="DNA/RNA_pol_sf"/>
</dbReference>
<gene>
    <name evidence="9" type="ORF">RF55_11169</name>
</gene>
<evidence type="ECO:0000256" key="6">
    <source>
        <dbReference type="ARBA" id="ARBA00022918"/>
    </source>
</evidence>
<dbReference type="InterPro" id="IPR050951">
    <property type="entry name" value="Retrovirus_Pol_polyprotein"/>
</dbReference>
<sequence>MDDDTEQPITHAATSLSKAEKNYAQIEREALALTYAVKKFHRYIYGRRFELRTDHKPLVSIFGSKGGIPVYTANRLQRYALILLAYDFDIRYIDTKSFAYADFLSRLIASHPKPELEDVVVASIRPDTSETGLAIDTAQMLPVEFGDIQRETEKCGELQEVASYVAKVWPRKQKQINNTRAADYFVHREGLSVIQGCLFYGERIIIPEKYRKRMLDEGS</sequence>
<keyword evidence="3" id="KW-0540">Nuclease</keyword>
<evidence type="ECO:0000256" key="3">
    <source>
        <dbReference type="ARBA" id="ARBA00022722"/>
    </source>
</evidence>
<evidence type="ECO:0000256" key="7">
    <source>
        <dbReference type="SAM" id="Coils"/>
    </source>
</evidence>
<name>A0A0J7KG14_LASNI</name>
<keyword evidence="7" id="KW-0175">Coiled coil</keyword>
<keyword evidence="6" id="KW-0695">RNA-directed DNA polymerase</keyword>
<dbReference type="SUPFAM" id="SSF56672">
    <property type="entry name" value="DNA/RNA polymerases"/>
    <property type="match status" value="1"/>
</dbReference>
<dbReference type="CDD" id="cd09274">
    <property type="entry name" value="RNase_HI_RT_Ty3"/>
    <property type="match status" value="1"/>
</dbReference>
<keyword evidence="4" id="KW-0255">Endonuclease</keyword>
<dbReference type="Pfam" id="PF17917">
    <property type="entry name" value="RT_RNaseH"/>
    <property type="match status" value="1"/>
</dbReference>
<dbReference type="STRING" id="67767.A0A0J7KG14"/>
<dbReference type="Proteomes" id="UP000036403">
    <property type="component" value="Unassembled WGS sequence"/>
</dbReference>
<feature type="domain" description="Reverse transcriptase RNase H-like" evidence="8">
    <location>
        <begin position="2"/>
        <end position="86"/>
    </location>
</feature>
<evidence type="ECO:0000256" key="2">
    <source>
        <dbReference type="ARBA" id="ARBA00022695"/>
    </source>
</evidence>
<evidence type="ECO:0000256" key="4">
    <source>
        <dbReference type="ARBA" id="ARBA00022759"/>
    </source>
</evidence>
<dbReference type="GO" id="GO:0004519">
    <property type="term" value="F:endonuclease activity"/>
    <property type="evidence" value="ECO:0007669"/>
    <property type="project" value="UniProtKB-KW"/>
</dbReference>
<dbReference type="AlphaFoldDB" id="A0A0J7KG14"/>
<evidence type="ECO:0000256" key="5">
    <source>
        <dbReference type="ARBA" id="ARBA00022801"/>
    </source>
</evidence>